<dbReference type="SUPFAM" id="SSF53271">
    <property type="entry name" value="PRTase-like"/>
    <property type="match status" value="1"/>
</dbReference>
<dbReference type="Proteomes" id="UP000290253">
    <property type="component" value="Unassembled WGS sequence"/>
</dbReference>
<dbReference type="InterPro" id="IPR029057">
    <property type="entry name" value="PRTase-like"/>
</dbReference>
<gene>
    <name evidence="2" type="ORF">ESZ00_16795</name>
</gene>
<comment type="similarity">
    <text evidence="1">Belongs to the ComF/GntX family.</text>
</comment>
<comment type="caution">
    <text evidence="2">The sequence shown here is derived from an EMBL/GenBank/DDBJ whole genome shotgun (WGS) entry which is preliminary data.</text>
</comment>
<accession>A0A4Q1S9U3</accession>
<dbReference type="RefSeq" id="WP_129209479.1">
    <property type="nucleotide sequence ID" value="NZ_BMGU01000002.1"/>
</dbReference>
<dbReference type="InterPro" id="IPR051910">
    <property type="entry name" value="ComF/GntX_DNA_util-trans"/>
</dbReference>
<proteinExistence type="inferred from homology"/>
<evidence type="ECO:0000313" key="2">
    <source>
        <dbReference type="EMBL" id="RXS93709.1"/>
    </source>
</evidence>
<dbReference type="PANTHER" id="PTHR47505:SF1">
    <property type="entry name" value="DNA UTILIZATION PROTEIN YHGH"/>
    <property type="match status" value="1"/>
</dbReference>
<reference evidence="2 3" key="1">
    <citation type="journal article" date="2016" name="Int. J. Syst. Evol. Microbiol.">
        <title>Acidipila dinghuensis sp. nov., an acidobacterium isolated from forest soil.</title>
        <authorList>
            <person name="Jiang Y.W."/>
            <person name="Wang J."/>
            <person name="Chen M.H."/>
            <person name="Lv Y.Y."/>
            <person name="Qiu L.H."/>
        </authorList>
    </citation>
    <scope>NUCLEOTIDE SEQUENCE [LARGE SCALE GENOMIC DNA]</scope>
    <source>
        <strain evidence="2 3">DHOF10</strain>
    </source>
</reference>
<dbReference type="EMBL" id="SDMK01000004">
    <property type="protein sequence ID" value="RXS93709.1"/>
    <property type="molecule type" value="Genomic_DNA"/>
</dbReference>
<keyword evidence="3" id="KW-1185">Reference proteome</keyword>
<dbReference type="InterPro" id="IPR000836">
    <property type="entry name" value="PRTase_dom"/>
</dbReference>
<dbReference type="Gene3D" id="3.40.50.2020">
    <property type="match status" value="1"/>
</dbReference>
<dbReference type="OrthoDB" id="9779910at2"/>
<dbReference type="AlphaFoldDB" id="A0A4Q1S9U3"/>
<dbReference type="CDD" id="cd06223">
    <property type="entry name" value="PRTases_typeI"/>
    <property type="match status" value="1"/>
</dbReference>
<evidence type="ECO:0000313" key="3">
    <source>
        <dbReference type="Proteomes" id="UP000290253"/>
    </source>
</evidence>
<organism evidence="2 3">
    <name type="scientific">Silvibacterium dinghuense</name>
    <dbReference type="NCBI Taxonomy" id="1560006"/>
    <lineage>
        <taxon>Bacteria</taxon>
        <taxon>Pseudomonadati</taxon>
        <taxon>Acidobacteriota</taxon>
        <taxon>Terriglobia</taxon>
        <taxon>Terriglobales</taxon>
        <taxon>Acidobacteriaceae</taxon>
        <taxon>Silvibacterium</taxon>
    </lineage>
</organism>
<dbReference type="PANTHER" id="PTHR47505">
    <property type="entry name" value="DNA UTILIZATION PROTEIN YHGH"/>
    <property type="match status" value="1"/>
</dbReference>
<evidence type="ECO:0000256" key="1">
    <source>
        <dbReference type="ARBA" id="ARBA00008007"/>
    </source>
</evidence>
<protein>
    <submittedName>
        <fullName evidence="2">ComF family protein</fullName>
    </submittedName>
</protein>
<name>A0A4Q1S9U3_9BACT</name>
<sequence>MRPLLHLLKYEGMEPVAVRMGDAVAARLAGETGLPARMTVVPVPLDAGRMRQRGFNQAELLARGVVRGMARRRPEWEGRLAARALRRVRATQSLAGLSPSERRRVLRGAFFVAQPQRVEGQDVLLIDDIYTTGATARACAWALKRAGAATVWVATAARAQRRDGAIRYEEASAESDAPGGFREPTAEEMREDAVVWRGTVHSTRADRKGLCFGG</sequence>